<reference evidence="4" key="2">
    <citation type="submission" date="2025-08" db="UniProtKB">
        <authorList>
            <consortium name="RefSeq"/>
        </authorList>
    </citation>
    <scope>IDENTIFICATION</scope>
</reference>
<dbReference type="OrthoDB" id="941491at2759"/>
<organism evidence="3 4">
    <name type="scientific">Gossypium hirsutum</name>
    <name type="common">Upland cotton</name>
    <name type="synonym">Gossypium mexicanum</name>
    <dbReference type="NCBI Taxonomy" id="3635"/>
    <lineage>
        <taxon>Eukaryota</taxon>
        <taxon>Viridiplantae</taxon>
        <taxon>Streptophyta</taxon>
        <taxon>Embryophyta</taxon>
        <taxon>Tracheophyta</taxon>
        <taxon>Spermatophyta</taxon>
        <taxon>Magnoliopsida</taxon>
        <taxon>eudicotyledons</taxon>
        <taxon>Gunneridae</taxon>
        <taxon>Pentapetalae</taxon>
        <taxon>rosids</taxon>
        <taxon>malvids</taxon>
        <taxon>Malvales</taxon>
        <taxon>Malvaceae</taxon>
        <taxon>Malvoideae</taxon>
        <taxon>Gossypium</taxon>
    </lineage>
</organism>
<gene>
    <name evidence="4" type="primary">LOC107958225</name>
</gene>
<reference evidence="3" key="1">
    <citation type="journal article" date="2020" name="Nat. Genet.">
        <title>Genomic diversifications of five Gossypium allopolyploid species and their impact on cotton improvement.</title>
        <authorList>
            <person name="Chen Z.J."/>
            <person name="Sreedasyam A."/>
            <person name="Ando A."/>
            <person name="Song Q."/>
            <person name="De Santiago L.M."/>
            <person name="Hulse-Kemp A.M."/>
            <person name="Ding M."/>
            <person name="Ye W."/>
            <person name="Kirkbride R.C."/>
            <person name="Jenkins J."/>
            <person name="Plott C."/>
            <person name="Lovell J."/>
            <person name="Lin Y.M."/>
            <person name="Vaughn R."/>
            <person name="Liu B."/>
            <person name="Simpson S."/>
            <person name="Scheffler B.E."/>
            <person name="Wen L."/>
            <person name="Saski C.A."/>
            <person name="Grover C.E."/>
            <person name="Hu G."/>
            <person name="Conover J.L."/>
            <person name="Carlson J.W."/>
            <person name="Shu S."/>
            <person name="Boston L.B."/>
            <person name="Williams M."/>
            <person name="Peterson D.G."/>
            <person name="McGee K."/>
            <person name="Jones D.C."/>
            <person name="Wendel J.F."/>
            <person name="Stelly D.M."/>
            <person name="Grimwood J."/>
            <person name="Schmutz J."/>
        </authorList>
    </citation>
    <scope>NUCLEOTIDE SEQUENCE [LARGE SCALE GENOMIC DNA]</scope>
    <source>
        <strain evidence="3">cv. TM-1</strain>
    </source>
</reference>
<dbReference type="RefSeq" id="XP_016749410.1">
    <property type="nucleotide sequence ID" value="XM_016893921.2"/>
</dbReference>
<dbReference type="GeneID" id="107958225"/>
<dbReference type="Proteomes" id="UP000818029">
    <property type="component" value="Chromosome A08"/>
</dbReference>
<dbReference type="Pfam" id="PF01764">
    <property type="entry name" value="Lipase_3"/>
    <property type="match status" value="1"/>
</dbReference>
<dbReference type="PaxDb" id="3635-A0A1U8PE37"/>
<proteinExistence type="predicted"/>
<dbReference type="SUPFAM" id="SSF53474">
    <property type="entry name" value="alpha/beta-Hydrolases"/>
    <property type="match status" value="1"/>
</dbReference>
<dbReference type="OMA" id="GCIWLAG"/>
<dbReference type="KEGG" id="ghi:107958225"/>
<dbReference type="PANTHER" id="PTHR31479">
    <property type="entry name" value="ALPHA/BETA-HYDROLASES SUPERFAMILY PROTEIN"/>
    <property type="match status" value="1"/>
</dbReference>
<accession>A0A1U8PE37</accession>
<dbReference type="STRING" id="3635.A0A1U8PE37"/>
<protein>
    <submittedName>
        <fullName evidence="4">GDSL esterase/lipase At4g10955</fullName>
    </submittedName>
</protein>
<dbReference type="PANTHER" id="PTHR31479:SF12">
    <property type="entry name" value="SUPERFAMILY PROTEIN, PUTATIVE-RELATED"/>
    <property type="match status" value="1"/>
</dbReference>
<evidence type="ECO:0000313" key="3">
    <source>
        <dbReference type="Proteomes" id="UP000818029"/>
    </source>
</evidence>
<dbReference type="AlphaFoldDB" id="A0A1U8PE37"/>
<evidence type="ECO:0000259" key="2">
    <source>
        <dbReference type="Pfam" id="PF01764"/>
    </source>
</evidence>
<dbReference type="InterPro" id="IPR029058">
    <property type="entry name" value="AB_hydrolase_fold"/>
</dbReference>
<evidence type="ECO:0000313" key="4">
    <source>
        <dbReference type="RefSeq" id="XP_016749410.1"/>
    </source>
</evidence>
<dbReference type="GO" id="GO:0016787">
    <property type="term" value="F:hydrolase activity"/>
    <property type="evidence" value="ECO:0007669"/>
    <property type="project" value="UniProtKB-KW"/>
</dbReference>
<name>A0A1U8PE37_GOSHI</name>
<dbReference type="InterPro" id="IPR002921">
    <property type="entry name" value="Fungal_lipase-type"/>
</dbReference>
<dbReference type="GO" id="GO:0006629">
    <property type="term" value="P:lipid metabolic process"/>
    <property type="evidence" value="ECO:0007669"/>
    <property type="project" value="InterPro"/>
</dbReference>
<sequence>MSRGREPFSLVGPKHLTTVDWNDYNHRRSVLTSLIKGVSERERDRQVELRGGSETLAPQWWDFFNFKLVNELVDEDDESIFGAIFEYVLPSATNPGPGYVIAFRGTLLKRETLTRDLESNFAIILNTLHQSSRVQTAMKYVEDRVSKAGSSKVWLTGYSLGAAIAMLAGKNMAKRGKFLESFLFNPPYASFPIETIFKDNKNVIRGLQLTTHVIKVCAALASGYSCDEDSFAAISGWKPCLFVNNRDFICNGYIEHFKKRRKSDDVGVWGLISHHSLRNIVMKKLKIRDVEISEPLHLLPSAILIENLSPPEGSISPHKLRHWWKPDLNLRCTVYNYE</sequence>
<feature type="domain" description="Fungal lipase-type" evidence="2">
    <location>
        <begin position="135"/>
        <end position="179"/>
    </location>
</feature>
<dbReference type="Gene3D" id="3.40.50.1820">
    <property type="entry name" value="alpha/beta hydrolase"/>
    <property type="match status" value="1"/>
</dbReference>
<evidence type="ECO:0000256" key="1">
    <source>
        <dbReference type="ARBA" id="ARBA00022801"/>
    </source>
</evidence>
<keyword evidence="3" id="KW-1185">Reference proteome</keyword>
<keyword evidence="1" id="KW-0378">Hydrolase</keyword>